<dbReference type="Pfam" id="PF03070">
    <property type="entry name" value="TENA_THI-4"/>
    <property type="match status" value="1"/>
</dbReference>
<dbReference type="InterPro" id="IPR016084">
    <property type="entry name" value="Haem_Oase-like_multi-hlx"/>
</dbReference>
<dbReference type="EMBL" id="PSZO01000011">
    <property type="protein sequence ID" value="TCG11178.1"/>
    <property type="molecule type" value="Genomic_DNA"/>
</dbReference>
<dbReference type="SUPFAM" id="SSF48613">
    <property type="entry name" value="Heme oxygenase-like"/>
    <property type="match status" value="1"/>
</dbReference>
<dbReference type="OrthoDB" id="34166at2"/>
<comment type="pathway">
    <text evidence="1">Cofactor biosynthesis; thiamine diphosphate biosynthesis.</text>
</comment>
<evidence type="ECO:0000256" key="2">
    <source>
        <dbReference type="SAM" id="Phobius"/>
    </source>
</evidence>
<dbReference type="Gene3D" id="1.20.910.10">
    <property type="entry name" value="Heme oxygenase-like"/>
    <property type="match status" value="1"/>
</dbReference>
<dbReference type="Proteomes" id="UP000294192">
    <property type="component" value="Unassembled WGS sequence"/>
</dbReference>
<keyword evidence="2" id="KW-1133">Transmembrane helix</keyword>
<dbReference type="InterPro" id="IPR050967">
    <property type="entry name" value="Thiamine_Salvage_TenA"/>
</dbReference>
<evidence type="ECO:0000313" key="5">
    <source>
        <dbReference type="Proteomes" id="UP000294192"/>
    </source>
</evidence>
<protein>
    <recommendedName>
        <fullName evidence="3">Thiaminase-2/PQQC domain-containing protein</fullName>
    </recommendedName>
</protein>
<dbReference type="AlphaFoldDB" id="A0A4V2NI22"/>
<feature type="transmembrane region" description="Helical" evidence="2">
    <location>
        <begin position="119"/>
        <end position="137"/>
    </location>
</feature>
<evidence type="ECO:0000313" key="4">
    <source>
        <dbReference type="EMBL" id="TCG11178.1"/>
    </source>
</evidence>
<keyword evidence="2" id="KW-0812">Transmembrane</keyword>
<dbReference type="RefSeq" id="WP_131599112.1">
    <property type="nucleotide sequence ID" value="NZ_CBDBYK010000011.1"/>
</dbReference>
<keyword evidence="5" id="KW-1185">Reference proteome</keyword>
<proteinExistence type="predicted"/>
<gene>
    <name evidence="4" type="ORF">C4B24_02750</name>
</gene>
<dbReference type="PANTHER" id="PTHR43198">
    <property type="entry name" value="BIFUNCTIONAL TH2 PROTEIN"/>
    <property type="match status" value="1"/>
</dbReference>
<dbReference type="InterPro" id="IPR004305">
    <property type="entry name" value="Thiaminase-2/PQQC"/>
</dbReference>
<dbReference type="GO" id="GO:0005829">
    <property type="term" value="C:cytosol"/>
    <property type="evidence" value="ECO:0007669"/>
    <property type="project" value="TreeGrafter"/>
</dbReference>
<evidence type="ECO:0000256" key="1">
    <source>
        <dbReference type="ARBA" id="ARBA00004948"/>
    </source>
</evidence>
<reference evidence="4 5" key="1">
    <citation type="submission" date="2018-02" db="EMBL/GenBank/DDBJ databases">
        <title>Mycoplasma marinum and Mycoplasma todarodis sp. nov., moderately halophilic and psychrotolerant mycoplasmas isolated from cephalopods.</title>
        <authorList>
            <person name="Viver T."/>
        </authorList>
    </citation>
    <scope>NUCLEOTIDE SEQUENCE [LARGE SCALE GENOMIC DNA]</scope>
    <source>
        <strain evidence="4 5">PE</strain>
    </source>
</reference>
<feature type="domain" description="Thiaminase-2/PQQC" evidence="3">
    <location>
        <begin position="9"/>
        <end position="203"/>
    </location>
</feature>
<accession>A0A4V2NI22</accession>
<organism evidence="4 5">
    <name type="scientific">Mycoplasma marinum</name>
    <dbReference type="NCBI Taxonomy" id="1937190"/>
    <lineage>
        <taxon>Bacteria</taxon>
        <taxon>Bacillati</taxon>
        <taxon>Mycoplasmatota</taxon>
        <taxon>Mollicutes</taxon>
        <taxon>Mycoplasmataceae</taxon>
        <taxon>Mycoplasma</taxon>
    </lineage>
</organism>
<dbReference type="PANTHER" id="PTHR43198:SF2">
    <property type="entry name" value="SI:CH1073-67J19.1-RELATED"/>
    <property type="match status" value="1"/>
</dbReference>
<name>A0A4V2NI22_9MOLU</name>
<evidence type="ECO:0000259" key="3">
    <source>
        <dbReference type="Pfam" id="PF03070"/>
    </source>
</evidence>
<sequence length="210" mass="25042">MGIVESFIKRYQQEWDEYTEHPIGKEIMNGTLEQELFVHYLEQDALYLKSYGECWKRLADLTQDLELKKYCLVQAKAVLEDELEVNDFYSCKSIENIERSAPTTKYIEFMEKYAKENNFNKLFFCLLACFIGYAAFAQKLDKHKKQKKYEKWIDIYCSEVFWENAKVITKIANNLGKKMTKEEEQEVGEIFKTTLILEKEFFDQGVSWKK</sequence>
<keyword evidence="2" id="KW-0472">Membrane</keyword>
<comment type="caution">
    <text evidence="4">The sequence shown here is derived from an EMBL/GenBank/DDBJ whole genome shotgun (WGS) entry which is preliminary data.</text>
</comment>